<gene>
    <name evidence="2" type="ORF">EYF80_054258</name>
</gene>
<evidence type="ECO:0000313" key="3">
    <source>
        <dbReference type="Proteomes" id="UP000314294"/>
    </source>
</evidence>
<evidence type="ECO:0000256" key="1">
    <source>
        <dbReference type="SAM" id="MobiDB-lite"/>
    </source>
</evidence>
<feature type="compositionally biased region" description="Basic and acidic residues" evidence="1">
    <location>
        <begin position="1"/>
        <end position="44"/>
    </location>
</feature>
<feature type="compositionally biased region" description="Polar residues" evidence="1">
    <location>
        <begin position="60"/>
        <end position="77"/>
    </location>
</feature>
<proteinExistence type="predicted"/>
<dbReference type="AlphaFoldDB" id="A0A4Z2F365"/>
<dbReference type="EMBL" id="SRLO01001746">
    <property type="protein sequence ID" value="TNN35575.1"/>
    <property type="molecule type" value="Genomic_DNA"/>
</dbReference>
<comment type="caution">
    <text evidence="2">The sequence shown here is derived from an EMBL/GenBank/DDBJ whole genome shotgun (WGS) entry which is preliminary data.</text>
</comment>
<organism evidence="2 3">
    <name type="scientific">Liparis tanakae</name>
    <name type="common">Tanaka's snailfish</name>
    <dbReference type="NCBI Taxonomy" id="230148"/>
    <lineage>
        <taxon>Eukaryota</taxon>
        <taxon>Metazoa</taxon>
        <taxon>Chordata</taxon>
        <taxon>Craniata</taxon>
        <taxon>Vertebrata</taxon>
        <taxon>Euteleostomi</taxon>
        <taxon>Actinopterygii</taxon>
        <taxon>Neopterygii</taxon>
        <taxon>Teleostei</taxon>
        <taxon>Neoteleostei</taxon>
        <taxon>Acanthomorphata</taxon>
        <taxon>Eupercaria</taxon>
        <taxon>Perciformes</taxon>
        <taxon>Cottioidei</taxon>
        <taxon>Cottales</taxon>
        <taxon>Liparidae</taxon>
        <taxon>Liparis</taxon>
    </lineage>
</organism>
<keyword evidence="3" id="KW-1185">Reference proteome</keyword>
<accession>A0A4Z2F365</accession>
<feature type="region of interest" description="Disordered" evidence="1">
    <location>
        <begin position="1"/>
        <end position="80"/>
    </location>
</feature>
<sequence length="101" mass="11256">MVSPKERSYHSDRDQQRGPERSKEVQRGPGRSREVQRGPERSREVQGVLHVLLRSAASGHPSTTQSEPLQGPPSGTRTHVDHLLVVQDEQVSRCRLLVTGS</sequence>
<protein>
    <submittedName>
        <fullName evidence="2">Uncharacterized protein</fullName>
    </submittedName>
</protein>
<evidence type="ECO:0000313" key="2">
    <source>
        <dbReference type="EMBL" id="TNN35575.1"/>
    </source>
</evidence>
<dbReference type="Proteomes" id="UP000314294">
    <property type="component" value="Unassembled WGS sequence"/>
</dbReference>
<name>A0A4Z2F365_9TELE</name>
<reference evidence="2 3" key="1">
    <citation type="submission" date="2019-03" db="EMBL/GenBank/DDBJ databases">
        <title>First draft genome of Liparis tanakae, snailfish: a comprehensive survey of snailfish specific genes.</title>
        <authorList>
            <person name="Kim W."/>
            <person name="Song I."/>
            <person name="Jeong J.-H."/>
            <person name="Kim D."/>
            <person name="Kim S."/>
            <person name="Ryu S."/>
            <person name="Song J.Y."/>
            <person name="Lee S.K."/>
        </authorList>
    </citation>
    <scope>NUCLEOTIDE SEQUENCE [LARGE SCALE GENOMIC DNA]</scope>
    <source>
        <tissue evidence="2">Muscle</tissue>
    </source>
</reference>